<dbReference type="InterPro" id="IPR013783">
    <property type="entry name" value="Ig-like_fold"/>
</dbReference>
<keyword evidence="2" id="KW-0732">Signal</keyword>
<organism evidence="3 4">
    <name type="scientific">Streptomyces atroolivaceus</name>
    <dbReference type="NCBI Taxonomy" id="66869"/>
    <lineage>
        <taxon>Bacteria</taxon>
        <taxon>Bacillati</taxon>
        <taxon>Actinomycetota</taxon>
        <taxon>Actinomycetes</taxon>
        <taxon>Kitasatosporales</taxon>
        <taxon>Streptomycetaceae</taxon>
        <taxon>Streptomyces</taxon>
    </lineage>
</organism>
<dbReference type="Gene3D" id="2.60.40.10">
    <property type="entry name" value="Immunoglobulins"/>
    <property type="match status" value="1"/>
</dbReference>
<feature type="chain" id="PRO_5046950026" description="DUF11 domain-containing protein" evidence="2">
    <location>
        <begin position="34"/>
        <end position="443"/>
    </location>
</feature>
<keyword evidence="4" id="KW-1185">Reference proteome</keyword>
<comment type="caution">
    <text evidence="3">The sequence shown here is derived from an EMBL/GenBank/DDBJ whole genome shotgun (WGS) entry which is preliminary data.</text>
</comment>
<evidence type="ECO:0000313" key="3">
    <source>
        <dbReference type="EMBL" id="MFC4977650.1"/>
    </source>
</evidence>
<dbReference type="GeneID" id="31231932"/>
<name>A0ABV9V111_STRAZ</name>
<sequence length="443" mass="45741">MRTATGRRRLGAYALVAATALSATVLGTTPASAASDALWVQSPEEVTLAVEPGSYQELSFGIYHDNGDYHVANGVLTLDLSELAGVAEVSVPDGCFLAASDTVAVCDVYEVGDIGGTYDGPQFTFGLRTVEGAPAGAELSIGHHAHAETDGPDGVLYSHRGSTPVKVESVPSSPAPDLKLTEPAAVGPVAPGTSLTVPVTVTNNGDAAAEGFRLRAWNTYGLESATTSPDCAWTPPALGTEDMPGGLLDCTFDTVVEPGATVTLAEPLRLAVAPHALFERLDVEIEPLGSTQDRNPEDNFAAMQVTAENTADFAVQGDEVTGAAGETVTATVGFRNHGPAWFANTGSGEAVGTVTLAVPEGATVVSAPENCSALGSTTYRCELRHWATPDEQIRFPFELRVDRVIPNATGAVTLQASARQTPYDPDPSNAHAVLALNGAAQAS</sequence>
<feature type="region of interest" description="Disordered" evidence="1">
    <location>
        <begin position="164"/>
        <end position="185"/>
    </location>
</feature>
<accession>A0ABV9V111</accession>
<gene>
    <name evidence="3" type="ORF">ACFPL4_04630</name>
</gene>
<proteinExistence type="predicted"/>
<evidence type="ECO:0008006" key="5">
    <source>
        <dbReference type="Google" id="ProtNLM"/>
    </source>
</evidence>
<protein>
    <recommendedName>
        <fullName evidence="5">DUF11 domain-containing protein</fullName>
    </recommendedName>
</protein>
<dbReference type="Proteomes" id="UP001595908">
    <property type="component" value="Unassembled WGS sequence"/>
</dbReference>
<evidence type="ECO:0000313" key="4">
    <source>
        <dbReference type="Proteomes" id="UP001595908"/>
    </source>
</evidence>
<feature type="signal peptide" evidence="2">
    <location>
        <begin position="1"/>
        <end position="33"/>
    </location>
</feature>
<reference evidence="4" key="1">
    <citation type="journal article" date="2019" name="Int. J. Syst. Evol. Microbiol.">
        <title>The Global Catalogue of Microorganisms (GCM) 10K type strain sequencing project: providing services to taxonomists for standard genome sequencing and annotation.</title>
        <authorList>
            <consortium name="The Broad Institute Genomics Platform"/>
            <consortium name="The Broad Institute Genome Sequencing Center for Infectious Disease"/>
            <person name="Wu L."/>
            <person name="Ma J."/>
        </authorList>
    </citation>
    <scope>NUCLEOTIDE SEQUENCE [LARGE SCALE GENOMIC DNA]</scope>
    <source>
        <strain evidence="4">ICMP 257</strain>
    </source>
</reference>
<evidence type="ECO:0000256" key="1">
    <source>
        <dbReference type="SAM" id="MobiDB-lite"/>
    </source>
</evidence>
<evidence type="ECO:0000256" key="2">
    <source>
        <dbReference type="SAM" id="SignalP"/>
    </source>
</evidence>
<dbReference type="RefSeq" id="WP_051709146.1">
    <property type="nucleotide sequence ID" value="NZ_JBFAGR010000019.1"/>
</dbReference>
<dbReference type="EMBL" id="JBHSJE010000001">
    <property type="protein sequence ID" value="MFC4977650.1"/>
    <property type="molecule type" value="Genomic_DNA"/>
</dbReference>